<gene>
    <name evidence="1" type="ORF">BKE30_05255</name>
</gene>
<reference evidence="1 2" key="1">
    <citation type="submission" date="2016-10" db="EMBL/GenBank/DDBJ databases">
        <title>Draft Genome sequence of Alkanindiges sp. strain H1.</title>
        <authorList>
            <person name="Subhash Y."/>
            <person name="Lee S."/>
        </authorList>
    </citation>
    <scope>NUCLEOTIDE SEQUENCE [LARGE SCALE GENOMIC DNA]</scope>
    <source>
        <strain evidence="1 2">H1</strain>
    </source>
</reference>
<dbReference type="Proteomes" id="UP000192132">
    <property type="component" value="Unassembled WGS sequence"/>
</dbReference>
<name>A0A1S8CWJ2_9GAMM</name>
<keyword evidence="2" id="KW-1185">Reference proteome</keyword>
<sequence length="74" mass="8498">MGNSPDVQHKYFAAVRIVTISFKSTILKSMMTQYQYFTTIIKKQCSNRSFNGMICLDDSSCHYIKMSDAKALIF</sequence>
<accession>A0A1S8CWJ2</accession>
<dbReference type="AlphaFoldDB" id="A0A1S8CWJ2"/>
<evidence type="ECO:0000313" key="2">
    <source>
        <dbReference type="Proteomes" id="UP000192132"/>
    </source>
</evidence>
<proteinExistence type="predicted"/>
<dbReference type="EMBL" id="MLCN01000013">
    <property type="protein sequence ID" value="ONG41189.1"/>
    <property type="molecule type" value="Genomic_DNA"/>
</dbReference>
<protein>
    <submittedName>
        <fullName evidence="1">Uncharacterized protein</fullName>
    </submittedName>
</protein>
<organism evidence="1 2">
    <name type="scientific">Alkanindiges hydrocarboniclasticus</name>
    <dbReference type="NCBI Taxonomy" id="1907941"/>
    <lineage>
        <taxon>Bacteria</taxon>
        <taxon>Pseudomonadati</taxon>
        <taxon>Pseudomonadota</taxon>
        <taxon>Gammaproteobacteria</taxon>
        <taxon>Moraxellales</taxon>
        <taxon>Moraxellaceae</taxon>
        <taxon>Alkanindiges</taxon>
    </lineage>
</organism>
<evidence type="ECO:0000313" key="1">
    <source>
        <dbReference type="EMBL" id="ONG41189.1"/>
    </source>
</evidence>
<comment type="caution">
    <text evidence="1">The sequence shown here is derived from an EMBL/GenBank/DDBJ whole genome shotgun (WGS) entry which is preliminary data.</text>
</comment>